<dbReference type="PATRIC" id="fig|1197174.4.peg.1074"/>
<keyword evidence="2" id="KW-1185">Reference proteome</keyword>
<protein>
    <recommendedName>
        <fullName evidence="3">DUF2884 family protein</fullName>
    </recommendedName>
</protein>
<comment type="caution">
    <text evidence="1">The sequence shown here is derived from an EMBL/GenBank/DDBJ whole genome shotgun (WGS) entry which is preliminary data.</text>
</comment>
<dbReference type="Pfam" id="PF11101">
    <property type="entry name" value="DUF2884"/>
    <property type="match status" value="1"/>
</dbReference>
<evidence type="ECO:0008006" key="3">
    <source>
        <dbReference type="Google" id="ProtNLM"/>
    </source>
</evidence>
<accession>J1YDN8</accession>
<dbReference type="AlphaFoldDB" id="J1YDN8"/>
<dbReference type="Proteomes" id="UP000012043">
    <property type="component" value="Unassembled WGS sequence"/>
</dbReference>
<name>J1YDN8_9ALTE</name>
<organism evidence="1 2">
    <name type="scientific">Alishewanella aestuarii B11</name>
    <dbReference type="NCBI Taxonomy" id="1197174"/>
    <lineage>
        <taxon>Bacteria</taxon>
        <taxon>Pseudomonadati</taxon>
        <taxon>Pseudomonadota</taxon>
        <taxon>Gammaproteobacteria</taxon>
        <taxon>Alteromonadales</taxon>
        <taxon>Alteromonadaceae</taxon>
        <taxon>Alishewanella</taxon>
    </lineage>
</organism>
<evidence type="ECO:0000313" key="2">
    <source>
        <dbReference type="Proteomes" id="UP000012043"/>
    </source>
</evidence>
<gene>
    <name evidence="1" type="ORF">AEST_11020</name>
</gene>
<dbReference type="InterPro" id="IPR021307">
    <property type="entry name" value="DUF2884"/>
</dbReference>
<evidence type="ECO:0000313" key="1">
    <source>
        <dbReference type="EMBL" id="EJI86020.1"/>
    </source>
</evidence>
<dbReference type="EMBL" id="ALAB01000010">
    <property type="protein sequence ID" value="EJI86020.1"/>
    <property type="molecule type" value="Genomic_DNA"/>
</dbReference>
<proteinExistence type="predicted"/>
<reference evidence="1 2" key="1">
    <citation type="journal article" date="2012" name="J. Bacteriol.">
        <title>Genome Sequence of Pectin-Degrading Alishewanella aestuarii Strain B11T, Isolated from Tidal Flat Sediment.</title>
        <authorList>
            <person name="Jung J."/>
            <person name="Choi S."/>
            <person name="Chun J."/>
            <person name="Park W."/>
        </authorList>
    </citation>
    <scope>NUCLEOTIDE SEQUENCE [LARGE SCALE GENOMIC DNA]</scope>
    <source>
        <strain evidence="1 2">B11</strain>
    </source>
</reference>
<sequence length="272" mass="30882">MRSAGFFSKLVSGLVGRCLVVRVLCFLLLLVSSPLLADCNMAFRYGVLISPDQIRIMQNNRTFVQINEDKQLFIKGEWFELEDDSQQLLQLYAQGLRRFVPEIVSLAVDGVEVGLSSIEAMLAGVGNKSQQAEWRALIRETTFQFLSRFVRTGDHFYLAPQSLNELDNFLNGELKPQLTMLARHTVGAVWGALRDALRQSDSNFEKADSQDWQAVNQLMDKITLGMDQKMVELEAKSALFCQRMRELDDIETKLQQQLPELAEFDVVVEKAP</sequence>